<dbReference type="PANTHER" id="PTHR22939:SF129">
    <property type="entry name" value="SERINE PROTEASE HTRA2, MITOCHONDRIAL"/>
    <property type="match status" value="1"/>
</dbReference>
<comment type="caution">
    <text evidence="18">The sequence shown here is derived from an EMBL/GenBank/DDBJ whole genome shotgun (WGS) entry which is preliminary data.</text>
</comment>
<evidence type="ECO:0000256" key="10">
    <source>
        <dbReference type="ARBA" id="ARBA00022801"/>
    </source>
</evidence>
<dbReference type="Gene3D" id="2.40.10.120">
    <property type="match status" value="1"/>
</dbReference>
<dbReference type="NCBIfam" id="TIGR02037">
    <property type="entry name" value="degP_htrA_DO"/>
    <property type="match status" value="1"/>
</dbReference>
<evidence type="ECO:0000259" key="17">
    <source>
        <dbReference type="PROSITE" id="PS50106"/>
    </source>
</evidence>
<feature type="binding site" evidence="15">
    <location>
        <position position="72"/>
    </location>
    <ligand>
        <name>substrate</name>
    </ligand>
</feature>
<evidence type="ECO:0000256" key="14">
    <source>
        <dbReference type="PIRSR" id="PIRSR611782-1"/>
    </source>
</evidence>
<keyword evidence="19" id="KW-1185">Reference proteome</keyword>
<evidence type="ECO:0000256" key="15">
    <source>
        <dbReference type="PIRSR" id="PIRSR611782-2"/>
    </source>
</evidence>
<dbReference type="GO" id="GO:0042597">
    <property type="term" value="C:periplasmic space"/>
    <property type="evidence" value="ECO:0007669"/>
    <property type="project" value="UniProtKB-SubCell"/>
</dbReference>
<sequence>MPWKYSGRGGPRPRPTRPSWALALVVLVLSWCPVQASADDVAGAVALLEQTSKAFASVVEKARPAVVFVQVEKTVERGGGFGHPMEDPFGFFNDPFFRRFFGPQFQPGPRKYRQVGQGSGFIISPDGYILTNNHVVGDADVIKVKLNDGRQFRAKRVGTDPRTDVAVIKVDARGLPVVPLGDSDALRVGEWVIAMGSPFGLVGTVTVGVVSAKGRSRIGINDYEDFIQTDAAINPGNSGGPLLNIRGEVVGMNTAIFSRSGGYMGIGFAIPINMAKVIKDQLVKTGKVVRGWLGVVIQDVDEELARSFKLEKVEGVLVSEVADDSPAARGGLRQGDVILRFNGKKVVDTGELRNQIALTRPGTAVTFDILRNGKHKRLRVVIGEQPTEAAETAAGNELLEKLGFTPQELTPELAEQLGYRMGQGVLVAEVAPASPAAQAGMRPGQLIEEVNHKSTPSLDAFFKALSESEKTGRVLFRIREGRYSRYVAIRIE</sequence>
<dbReference type="CDD" id="cd10839">
    <property type="entry name" value="cpPDZ1_DegP-like"/>
    <property type="match status" value="1"/>
</dbReference>
<evidence type="ECO:0000256" key="13">
    <source>
        <dbReference type="ARBA" id="ARBA00032850"/>
    </source>
</evidence>
<keyword evidence="10" id="KW-0378">Hydrolase</keyword>
<gene>
    <name evidence="18" type="ORF">G3N55_02900</name>
</gene>
<evidence type="ECO:0000313" key="18">
    <source>
        <dbReference type="EMBL" id="NDY41802.1"/>
    </source>
</evidence>
<evidence type="ECO:0000313" key="19">
    <source>
        <dbReference type="Proteomes" id="UP000469346"/>
    </source>
</evidence>
<feature type="binding site" evidence="15">
    <location>
        <position position="164"/>
    </location>
    <ligand>
        <name>substrate</name>
    </ligand>
</feature>
<dbReference type="PROSITE" id="PS50106">
    <property type="entry name" value="PDZ"/>
    <property type="match status" value="2"/>
</dbReference>
<feature type="binding site" evidence="15">
    <location>
        <position position="134"/>
    </location>
    <ligand>
        <name>substrate</name>
    </ligand>
</feature>
<evidence type="ECO:0000256" key="6">
    <source>
        <dbReference type="ARBA" id="ARBA00022670"/>
    </source>
</evidence>
<evidence type="ECO:0000256" key="3">
    <source>
        <dbReference type="ARBA" id="ARBA00010541"/>
    </source>
</evidence>
<dbReference type="FunFam" id="2.40.10.120:FF:000007">
    <property type="entry name" value="Periplasmic serine endoprotease DegP-like"/>
    <property type="match status" value="1"/>
</dbReference>
<feature type="signal peptide" evidence="16">
    <location>
        <begin position="1"/>
        <end position="38"/>
    </location>
</feature>
<name>A0A6N9TKK6_DISTH</name>
<accession>A0A6N9TKK6</accession>
<dbReference type="Pfam" id="PF13180">
    <property type="entry name" value="PDZ_2"/>
    <property type="match status" value="1"/>
</dbReference>
<dbReference type="Gene3D" id="2.30.42.10">
    <property type="match status" value="2"/>
</dbReference>
<dbReference type="EMBL" id="JAAGRR010000018">
    <property type="protein sequence ID" value="NDY41802.1"/>
    <property type="molecule type" value="Genomic_DNA"/>
</dbReference>
<evidence type="ECO:0000256" key="8">
    <source>
        <dbReference type="ARBA" id="ARBA00022737"/>
    </source>
</evidence>
<organism evidence="18 19">
    <name type="scientific">Dissulfurirhabdus thermomarina</name>
    <dbReference type="NCBI Taxonomy" id="1765737"/>
    <lineage>
        <taxon>Bacteria</taxon>
        <taxon>Deltaproteobacteria</taxon>
        <taxon>Dissulfurirhabdaceae</taxon>
        <taxon>Dissulfurirhabdus</taxon>
    </lineage>
</organism>
<evidence type="ECO:0000256" key="12">
    <source>
        <dbReference type="ARBA" id="ARBA00023016"/>
    </source>
</evidence>
<reference evidence="18 19" key="1">
    <citation type="submission" date="2020-02" db="EMBL/GenBank/DDBJ databases">
        <title>Comparative genomics of sulfur disproportionating microorganisms.</title>
        <authorList>
            <person name="Ward L.M."/>
            <person name="Bertran E."/>
            <person name="Johnston D.T."/>
        </authorList>
    </citation>
    <scope>NUCLEOTIDE SEQUENCE [LARGE SCALE GENOMIC DNA]</scope>
    <source>
        <strain evidence="18 19">DSM 100025</strain>
    </source>
</reference>
<comment type="catalytic activity">
    <reaction evidence="1">
        <text>Acts on substrates that are at least partially unfolded. The cleavage site P1 residue is normally between a pair of hydrophobic residues, such as Val-|-Val.</text>
        <dbReference type="EC" id="3.4.21.107"/>
    </reaction>
</comment>
<evidence type="ECO:0000256" key="5">
    <source>
        <dbReference type="ARBA" id="ARBA00013958"/>
    </source>
</evidence>
<dbReference type="SUPFAM" id="SSF50494">
    <property type="entry name" value="Trypsin-like serine proteases"/>
    <property type="match status" value="1"/>
</dbReference>
<dbReference type="PRINTS" id="PR00834">
    <property type="entry name" value="PROTEASES2C"/>
</dbReference>
<dbReference type="Pfam" id="PF17820">
    <property type="entry name" value="PDZ_6"/>
    <property type="match status" value="1"/>
</dbReference>
<dbReference type="RefSeq" id="WP_163297957.1">
    <property type="nucleotide sequence ID" value="NZ_JAAGRR010000018.1"/>
</dbReference>
<dbReference type="Pfam" id="PF13365">
    <property type="entry name" value="Trypsin_2"/>
    <property type="match status" value="1"/>
</dbReference>
<evidence type="ECO:0000256" key="4">
    <source>
        <dbReference type="ARBA" id="ARBA00013035"/>
    </source>
</evidence>
<keyword evidence="7 16" id="KW-0732">Signal</keyword>
<dbReference type="GO" id="GO:0006508">
    <property type="term" value="P:proteolysis"/>
    <property type="evidence" value="ECO:0007669"/>
    <property type="project" value="UniProtKB-KW"/>
</dbReference>
<dbReference type="InterPro" id="IPR009003">
    <property type="entry name" value="Peptidase_S1_PA"/>
</dbReference>
<dbReference type="PANTHER" id="PTHR22939">
    <property type="entry name" value="SERINE PROTEASE FAMILY S1C HTRA-RELATED"/>
    <property type="match status" value="1"/>
</dbReference>
<keyword evidence="9" id="KW-0574">Periplasm</keyword>
<dbReference type="InterPro" id="IPR001940">
    <property type="entry name" value="Peptidase_S1C"/>
</dbReference>
<dbReference type="InterPro" id="IPR036034">
    <property type="entry name" value="PDZ_sf"/>
</dbReference>
<evidence type="ECO:0000256" key="7">
    <source>
        <dbReference type="ARBA" id="ARBA00022729"/>
    </source>
</evidence>
<keyword evidence="8" id="KW-0677">Repeat</keyword>
<evidence type="ECO:0000256" key="9">
    <source>
        <dbReference type="ARBA" id="ARBA00022764"/>
    </source>
</evidence>
<comment type="similarity">
    <text evidence="3">Belongs to the peptidase S1C family.</text>
</comment>
<feature type="domain" description="PDZ" evidence="17">
    <location>
        <begin position="417"/>
        <end position="469"/>
    </location>
</feature>
<comment type="subcellular location">
    <subcellularLocation>
        <location evidence="2">Periplasm</location>
    </subcellularLocation>
</comment>
<dbReference type="InterPro" id="IPR011782">
    <property type="entry name" value="Pept_S1C_Do"/>
</dbReference>
<dbReference type="GO" id="GO:0004252">
    <property type="term" value="F:serine-type endopeptidase activity"/>
    <property type="evidence" value="ECO:0007669"/>
    <property type="project" value="InterPro"/>
</dbReference>
<feature type="active site" description="Charge relay system" evidence="14">
    <location>
        <position position="164"/>
    </location>
</feature>
<dbReference type="EC" id="3.4.21.107" evidence="4"/>
<feature type="chain" id="PRO_5039122069" description="Probable periplasmic serine endoprotease DegP-like" evidence="16">
    <location>
        <begin position="39"/>
        <end position="492"/>
    </location>
</feature>
<feature type="active site" description="Charge relay system" evidence="14">
    <location>
        <position position="238"/>
    </location>
</feature>
<dbReference type="Proteomes" id="UP000469346">
    <property type="component" value="Unassembled WGS sequence"/>
</dbReference>
<proteinExistence type="inferred from homology"/>
<protein>
    <recommendedName>
        <fullName evidence="5">Probable periplasmic serine endoprotease DegP-like</fullName>
        <ecNumber evidence="4">3.4.21.107</ecNumber>
    </recommendedName>
    <alternativeName>
        <fullName evidence="13">Protease Do</fullName>
    </alternativeName>
</protein>
<dbReference type="InterPro" id="IPR001478">
    <property type="entry name" value="PDZ"/>
</dbReference>
<dbReference type="SMART" id="SM00228">
    <property type="entry name" value="PDZ"/>
    <property type="match status" value="2"/>
</dbReference>
<dbReference type="InterPro" id="IPR041489">
    <property type="entry name" value="PDZ_6"/>
</dbReference>
<keyword evidence="12" id="KW-0346">Stress response</keyword>
<evidence type="ECO:0000256" key="11">
    <source>
        <dbReference type="ARBA" id="ARBA00022825"/>
    </source>
</evidence>
<evidence type="ECO:0000256" key="16">
    <source>
        <dbReference type="SAM" id="SignalP"/>
    </source>
</evidence>
<dbReference type="AlphaFoldDB" id="A0A6N9TKK6"/>
<evidence type="ECO:0000256" key="2">
    <source>
        <dbReference type="ARBA" id="ARBA00004418"/>
    </source>
</evidence>
<keyword evidence="11" id="KW-0720">Serine protease</keyword>
<keyword evidence="6 18" id="KW-0645">Protease</keyword>
<feature type="binding site" evidence="15">
    <location>
        <begin position="236"/>
        <end position="238"/>
    </location>
    <ligand>
        <name>substrate</name>
    </ligand>
</feature>
<evidence type="ECO:0000256" key="1">
    <source>
        <dbReference type="ARBA" id="ARBA00001772"/>
    </source>
</evidence>
<feature type="domain" description="PDZ" evidence="17">
    <location>
        <begin position="282"/>
        <end position="373"/>
    </location>
</feature>
<dbReference type="SUPFAM" id="SSF50156">
    <property type="entry name" value="PDZ domain-like"/>
    <property type="match status" value="2"/>
</dbReference>
<feature type="active site" description="Charge relay system" evidence="14">
    <location>
        <position position="134"/>
    </location>
</feature>